<dbReference type="PANTHER" id="PTHR43158">
    <property type="entry name" value="SKFA PEPTIDE EXPORT ATP-BINDING PROTEIN SKFE"/>
    <property type="match status" value="1"/>
</dbReference>
<dbReference type="InterPro" id="IPR003593">
    <property type="entry name" value="AAA+_ATPase"/>
</dbReference>
<dbReference type="EMBL" id="JBIAZU010000005">
    <property type="protein sequence ID" value="MFF5293369.1"/>
    <property type="molecule type" value="Genomic_DNA"/>
</dbReference>
<evidence type="ECO:0000256" key="1">
    <source>
        <dbReference type="ARBA" id="ARBA00022741"/>
    </source>
</evidence>
<dbReference type="InterPro" id="IPR003439">
    <property type="entry name" value="ABC_transporter-like_ATP-bd"/>
</dbReference>
<evidence type="ECO:0000259" key="3">
    <source>
        <dbReference type="PROSITE" id="PS50893"/>
    </source>
</evidence>
<evidence type="ECO:0000313" key="5">
    <source>
        <dbReference type="Proteomes" id="UP001602245"/>
    </source>
</evidence>
<accession>A0ABW6WL31</accession>
<reference evidence="4 5" key="1">
    <citation type="submission" date="2024-10" db="EMBL/GenBank/DDBJ databases">
        <title>The Natural Products Discovery Center: Release of the First 8490 Sequenced Strains for Exploring Actinobacteria Biosynthetic Diversity.</title>
        <authorList>
            <person name="Kalkreuter E."/>
            <person name="Kautsar S.A."/>
            <person name="Yang D."/>
            <person name="Bader C.D."/>
            <person name="Teijaro C.N."/>
            <person name="Fluegel L."/>
            <person name="Davis C.M."/>
            <person name="Simpson J.R."/>
            <person name="Lauterbach L."/>
            <person name="Steele A.D."/>
            <person name="Gui C."/>
            <person name="Meng S."/>
            <person name="Li G."/>
            <person name="Viehrig K."/>
            <person name="Ye F."/>
            <person name="Su P."/>
            <person name="Kiefer A.F."/>
            <person name="Nichols A."/>
            <person name="Cepeda A.J."/>
            <person name="Yan W."/>
            <person name="Fan B."/>
            <person name="Jiang Y."/>
            <person name="Adhikari A."/>
            <person name="Zheng C.-J."/>
            <person name="Schuster L."/>
            <person name="Cowan T.M."/>
            <person name="Smanski M.J."/>
            <person name="Chevrette M.G."/>
            <person name="De Carvalho L.P.S."/>
            <person name="Shen B."/>
        </authorList>
    </citation>
    <scope>NUCLEOTIDE SEQUENCE [LARGE SCALE GENOMIC DNA]</scope>
    <source>
        <strain evidence="4 5">NPDC000087</strain>
    </source>
</reference>
<protein>
    <submittedName>
        <fullName evidence="4">ATP-binding cassette domain-containing protein</fullName>
    </submittedName>
</protein>
<dbReference type="Proteomes" id="UP001602245">
    <property type="component" value="Unassembled WGS sequence"/>
</dbReference>
<keyword evidence="1" id="KW-0547">Nucleotide-binding</keyword>
<dbReference type="Pfam" id="PF00005">
    <property type="entry name" value="ABC_tran"/>
    <property type="match status" value="1"/>
</dbReference>
<name>A0ABW6WL31_9ACTN</name>
<dbReference type="SUPFAM" id="SSF52540">
    <property type="entry name" value="P-loop containing nucleoside triphosphate hydrolases"/>
    <property type="match status" value="1"/>
</dbReference>
<dbReference type="PROSITE" id="PS50893">
    <property type="entry name" value="ABC_TRANSPORTER_2"/>
    <property type="match status" value="1"/>
</dbReference>
<dbReference type="Gene3D" id="3.40.50.300">
    <property type="entry name" value="P-loop containing nucleotide triphosphate hydrolases"/>
    <property type="match status" value="1"/>
</dbReference>
<dbReference type="RefSeq" id="WP_063713685.1">
    <property type="nucleotide sequence ID" value="NZ_JBIAZU010000005.1"/>
</dbReference>
<dbReference type="SMART" id="SM00382">
    <property type="entry name" value="AAA"/>
    <property type="match status" value="1"/>
</dbReference>
<keyword evidence="5" id="KW-1185">Reference proteome</keyword>
<evidence type="ECO:0000313" key="4">
    <source>
        <dbReference type="EMBL" id="MFF5293369.1"/>
    </source>
</evidence>
<proteinExistence type="predicted"/>
<dbReference type="GO" id="GO:0005524">
    <property type="term" value="F:ATP binding"/>
    <property type="evidence" value="ECO:0007669"/>
    <property type="project" value="UniProtKB-KW"/>
</dbReference>
<feature type="domain" description="ABC transporter" evidence="3">
    <location>
        <begin position="4"/>
        <end position="201"/>
    </location>
</feature>
<gene>
    <name evidence="4" type="ORF">ACFY35_28380</name>
</gene>
<comment type="caution">
    <text evidence="4">The sequence shown here is derived from an EMBL/GenBank/DDBJ whole genome shotgun (WGS) entry which is preliminary data.</text>
</comment>
<organism evidence="4 5">
    <name type="scientific">Paractinoplanes globisporus</name>
    <dbReference type="NCBI Taxonomy" id="113565"/>
    <lineage>
        <taxon>Bacteria</taxon>
        <taxon>Bacillati</taxon>
        <taxon>Actinomycetota</taxon>
        <taxon>Actinomycetes</taxon>
        <taxon>Micromonosporales</taxon>
        <taxon>Micromonosporaceae</taxon>
        <taxon>Paractinoplanes</taxon>
    </lineage>
</organism>
<evidence type="ECO:0000256" key="2">
    <source>
        <dbReference type="ARBA" id="ARBA00022840"/>
    </source>
</evidence>
<keyword evidence="2 4" id="KW-0067">ATP-binding</keyword>
<dbReference type="PANTHER" id="PTHR43158:SF2">
    <property type="entry name" value="SKFA PEPTIDE EXPORT ATP-BINDING PROTEIN SKFE"/>
    <property type="match status" value="1"/>
</dbReference>
<sequence length="201" mass="21382">MPVLTACGAGVRHRRRWLFRGLDVSVEAGDLVAIVGPPGSGRTTLLLALARRFRLSEGKVAVDGRAALGHVPEVTAPEPVFTVAEHVRERLALLGRKRDDEVDLLGLDPAAKGRDLTPYEKQLLGLVLARLANPAVVALDGLDDGLDALEQADLRQRLKELSAAGVAVVFTARDLGAGDATTVIHLGTPTSTRHGEIEEEL</sequence>
<dbReference type="InterPro" id="IPR027417">
    <property type="entry name" value="P-loop_NTPase"/>
</dbReference>